<comment type="caution">
    <text evidence="2">The sequence shown here is derived from an EMBL/GenBank/DDBJ whole genome shotgun (WGS) entry which is preliminary data.</text>
</comment>
<evidence type="ECO:0000313" key="3">
    <source>
        <dbReference type="Proteomes" id="UP001302274"/>
    </source>
</evidence>
<reference evidence="2 3" key="1">
    <citation type="submission" date="2023-11" db="EMBL/GenBank/DDBJ databases">
        <title>A Novel Polar Bacteriovorax (B. antarcticus) Isolated from the Biocrust in Antarctica.</title>
        <authorList>
            <person name="Mun W."/>
            <person name="Choi S.Y."/>
            <person name="Mitchell R.J."/>
        </authorList>
    </citation>
    <scope>NUCLEOTIDE SEQUENCE [LARGE SCALE GENOMIC DNA]</scope>
    <source>
        <strain evidence="2 3">PP10</strain>
    </source>
</reference>
<keyword evidence="3" id="KW-1185">Reference proteome</keyword>
<feature type="compositionally biased region" description="Polar residues" evidence="1">
    <location>
        <begin position="38"/>
        <end position="47"/>
    </location>
</feature>
<gene>
    <name evidence="2" type="ORF">SHI21_16615</name>
</gene>
<name>A0ABU5VXX1_9BACT</name>
<dbReference type="Proteomes" id="UP001302274">
    <property type="component" value="Unassembled WGS sequence"/>
</dbReference>
<proteinExistence type="predicted"/>
<organism evidence="2 3">
    <name type="scientific">Bacteriovorax antarcticus</name>
    <dbReference type="NCBI Taxonomy" id="3088717"/>
    <lineage>
        <taxon>Bacteria</taxon>
        <taxon>Pseudomonadati</taxon>
        <taxon>Bdellovibrionota</taxon>
        <taxon>Bacteriovoracia</taxon>
        <taxon>Bacteriovoracales</taxon>
        <taxon>Bacteriovoracaceae</taxon>
        <taxon>Bacteriovorax</taxon>
    </lineage>
</organism>
<sequence>MKNTLKKPLRSLKAKIFRDETEADKKKKNSLIDKSFDSAYSGSSYNAKGNPDHGKIKSNKKRR</sequence>
<evidence type="ECO:0000256" key="1">
    <source>
        <dbReference type="SAM" id="MobiDB-lite"/>
    </source>
</evidence>
<accession>A0ABU5VXX1</accession>
<feature type="region of interest" description="Disordered" evidence="1">
    <location>
        <begin position="35"/>
        <end position="63"/>
    </location>
</feature>
<dbReference type="RefSeq" id="WP_323578031.1">
    <property type="nucleotide sequence ID" value="NZ_JAYGJQ010000002.1"/>
</dbReference>
<evidence type="ECO:0000313" key="2">
    <source>
        <dbReference type="EMBL" id="MEA9357856.1"/>
    </source>
</evidence>
<protein>
    <submittedName>
        <fullName evidence="2">Uncharacterized protein</fullName>
    </submittedName>
</protein>
<dbReference type="EMBL" id="JAYGJQ010000002">
    <property type="protein sequence ID" value="MEA9357856.1"/>
    <property type="molecule type" value="Genomic_DNA"/>
</dbReference>